<keyword evidence="2" id="KW-0812">Transmembrane</keyword>
<name>A0A2Z7BJS2_9LAMI</name>
<evidence type="ECO:0000256" key="1">
    <source>
        <dbReference type="SAM" id="MobiDB-lite"/>
    </source>
</evidence>
<protein>
    <submittedName>
        <fullName evidence="3">Uncharacterized protein</fullName>
    </submittedName>
</protein>
<organism evidence="3 4">
    <name type="scientific">Dorcoceras hygrometricum</name>
    <dbReference type="NCBI Taxonomy" id="472368"/>
    <lineage>
        <taxon>Eukaryota</taxon>
        <taxon>Viridiplantae</taxon>
        <taxon>Streptophyta</taxon>
        <taxon>Embryophyta</taxon>
        <taxon>Tracheophyta</taxon>
        <taxon>Spermatophyta</taxon>
        <taxon>Magnoliopsida</taxon>
        <taxon>eudicotyledons</taxon>
        <taxon>Gunneridae</taxon>
        <taxon>Pentapetalae</taxon>
        <taxon>asterids</taxon>
        <taxon>lamiids</taxon>
        <taxon>Lamiales</taxon>
        <taxon>Gesneriaceae</taxon>
        <taxon>Didymocarpoideae</taxon>
        <taxon>Trichosporeae</taxon>
        <taxon>Loxocarpinae</taxon>
        <taxon>Dorcoceras</taxon>
    </lineage>
</organism>
<dbReference type="AlphaFoldDB" id="A0A2Z7BJS2"/>
<gene>
    <name evidence="3" type="ORF">F511_19887</name>
</gene>
<sequence length="119" mass="13740">MASSRFVNTLQVDFASVRAMEHKWQICVLGTSLWQSAVVIVVIVAQRFEMPRRRRDRGRGHIPEESEGQTEVDQCSSHLRGRGRRDEDEVDELAARVNDMELVMARFQHMNPQVFNGDE</sequence>
<proteinExistence type="predicted"/>
<feature type="region of interest" description="Disordered" evidence="1">
    <location>
        <begin position="52"/>
        <end position="91"/>
    </location>
</feature>
<dbReference type="EMBL" id="KV006913">
    <property type="protein sequence ID" value="KZV32186.1"/>
    <property type="molecule type" value="Genomic_DNA"/>
</dbReference>
<reference evidence="3 4" key="1">
    <citation type="journal article" date="2015" name="Proc. Natl. Acad. Sci. U.S.A.">
        <title>The resurrection genome of Boea hygrometrica: A blueprint for survival of dehydration.</title>
        <authorList>
            <person name="Xiao L."/>
            <person name="Yang G."/>
            <person name="Zhang L."/>
            <person name="Yang X."/>
            <person name="Zhao S."/>
            <person name="Ji Z."/>
            <person name="Zhou Q."/>
            <person name="Hu M."/>
            <person name="Wang Y."/>
            <person name="Chen M."/>
            <person name="Xu Y."/>
            <person name="Jin H."/>
            <person name="Xiao X."/>
            <person name="Hu G."/>
            <person name="Bao F."/>
            <person name="Hu Y."/>
            <person name="Wan P."/>
            <person name="Li L."/>
            <person name="Deng X."/>
            <person name="Kuang T."/>
            <person name="Xiang C."/>
            <person name="Zhu J.K."/>
            <person name="Oliver M.J."/>
            <person name="He Y."/>
        </authorList>
    </citation>
    <scope>NUCLEOTIDE SEQUENCE [LARGE SCALE GENOMIC DNA]</scope>
    <source>
        <strain evidence="4">cv. XS01</strain>
    </source>
</reference>
<keyword evidence="2" id="KW-0472">Membrane</keyword>
<keyword evidence="4" id="KW-1185">Reference proteome</keyword>
<evidence type="ECO:0000313" key="3">
    <source>
        <dbReference type="EMBL" id="KZV32186.1"/>
    </source>
</evidence>
<accession>A0A2Z7BJS2</accession>
<evidence type="ECO:0000256" key="2">
    <source>
        <dbReference type="SAM" id="Phobius"/>
    </source>
</evidence>
<keyword evidence="2" id="KW-1133">Transmembrane helix</keyword>
<evidence type="ECO:0000313" key="4">
    <source>
        <dbReference type="Proteomes" id="UP000250235"/>
    </source>
</evidence>
<dbReference type="Proteomes" id="UP000250235">
    <property type="component" value="Unassembled WGS sequence"/>
</dbReference>
<feature type="transmembrane region" description="Helical" evidence="2">
    <location>
        <begin position="23"/>
        <end position="45"/>
    </location>
</feature>